<dbReference type="AlphaFoldDB" id="N9NPX9"/>
<dbReference type="Pfam" id="PF15604">
    <property type="entry name" value="Ntox15"/>
    <property type="match status" value="1"/>
</dbReference>
<keyword evidence="5" id="KW-1185">Reference proteome</keyword>
<name>N9NPX9_9GAMM</name>
<reference evidence="4 5" key="1">
    <citation type="submission" date="2013-02" db="EMBL/GenBank/DDBJ databases">
        <title>The Genome Sequence of Acinetobacter sp. NIPH 2168.</title>
        <authorList>
            <consortium name="The Broad Institute Genome Sequencing Platform"/>
            <consortium name="The Broad Institute Genome Sequencing Center for Infectious Disease"/>
            <person name="Cerqueira G."/>
            <person name="Feldgarden M."/>
            <person name="Courvalin P."/>
            <person name="Perichon B."/>
            <person name="Grillot-Courvalin C."/>
            <person name="Clermont D."/>
            <person name="Rocha E."/>
            <person name="Yoon E.-J."/>
            <person name="Nemec A."/>
            <person name="Walker B."/>
            <person name="Young S.K."/>
            <person name="Zeng Q."/>
            <person name="Gargeya S."/>
            <person name="Fitzgerald M."/>
            <person name="Haas B."/>
            <person name="Abouelleil A."/>
            <person name="Alvarado L."/>
            <person name="Arachchi H.M."/>
            <person name="Berlin A.M."/>
            <person name="Chapman S.B."/>
            <person name="Dewar J."/>
            <person name="Goldberg J."/>
            <person name="Griggs A."/>
            <person name="Gujja S."/>
            <person name="Hansen M."/>
            <person name="Howarth C."/>
            <person name="Imamovic A."/>
            <person name="Larimer J."/>
            <person name="McCowan C."/>
            <person name="Murphy C."/>
            <person name="Neiman D."/>
            <person name="Pearson M."/>
            <person name="Priest M."/>
            <person name="Roberts A."/>
            <person name="Saif S."/>
            <person name="Shea T."/>
            <person name="Sisk P."/>
            <person name="Sykes S."/>
            <person name="Wortman J."/>
            <person name="Nusbaum C."/>
            <person name="Birren B."/>
        </authorList>
    </citation>
    <scope>NUCLEOTIDE SEQUENCE [LARGE SCALE GENOMIC DNA]</scope>
    <source>
        <strain evidence="4 5">NIPH 2168</strain>
    </source>
</reference>
<keyword evidence="1" id="KW-1133">Transmembrane helix</keyword>
<dbReference type="InterPro" id="IPR028949">
    <property type="entry name" value="Ntox15"/>
</dbReference>
<proteinExistence type="predicted"/>
<keyword evidence="1" id="KW-0472">Membrane</keyword>
<comment type="caution">
    <text evidence="4">The sequence shown here is derived from an EMBL/GenBank/DDBJ whole genome shotgun (WGS) entry which is preliminary data.</text>
</comment>
<sequence length="561" mass="61098">MDMLQTLSGYQNQIQRSFDQSISGLQSNFNQTAQWVEKELNELIAEYGKSLDGAQSWVKSFIYGEFNTDERPVSVIVTEMLAGFVPGTVLVFSARDAIAVIMRMLNDPKKQDEVQEWMLLAVYLLPFVLVGATAATGAATGGAGGAFFGGVGAAPGAGAGGILGGAVGSEIGNVVKCVGLFLIKRTPHLATIISKLNGFMKGNVVPTLKKIKYSDYASAVTNIITSILNQLLGLVKRVKSLLSYGAKINWMGLGWAKSIYLRMERFEAVLISMIQKSAIKIKQGFKEFDEHLQDLLKQSVKYEPAYATVGTKVKPVPTPTQTVRPSYPQTAKANVVHTAGASNKSASGTKTPENVHQPKVKEPITKKMPETKVKCFNPVNTSSARKNADKMIKENYPKDSNSLAVEEYLNKETDWQLANQQKGLNEMSVEDYIEGRKAFNTEGRGGGAPAEQARKKYGADLAEKYEKEYQQQNIGAREAKKLAKEKSGRIMNEMAALHNPDQLVGGANKVDTKAIGLKNVNSSIGSQWKTRVQALDEAAAKVPVSERSTTGMNAKLERCKK</sequence>
<dbReference type="PATRIC" id="fig|1217706.3.peg.2453"/>
<feature type="transmembrane region" description="Helical" evidence="1">
    <location>
        <begin position="117"/>
        <end position="139"/>
    </location>
</feature>
<dbReference type="OrthoDB" id="3261089at2"/>
<dbReference type="Pfam" id="PF21724">
    <property type="entry name" value="DUF6861"/>
    <property type="match status" value="1"/>
</dbReference>
<protein>
    <submittedName>
        <fullName evidence="4">Uncharacterized protein</fullName>
    </submittedName>
</protein>
<evidence type="ECO:0000256" key="1">
    <source>
        <dbReference type="SAM" id="Phobius"/>
    </source>
</evidence>
<evidence type="ECO:0000259" key="3">
    <source>
        <dbReference type="Pfam" id="PF21724"/>
    </source>
</evidence>
<evidence type="ECO:0000259" key="2">
    <source>
        <dbReference type="Pfam" id="PF15604"/>
    </source>
</evidence>
<dbReference type="GeneID" id="303683716"/>
<evidence type="ECO:0000313" key="5">
    <source>
        <dbReference type="Proteomes" id="UP000013173"/>
    </source>
</evidence>
<dbReference type="EMBL" id="APRW01000009">
    <property type="protein sequence ID" value="ENX23274.1"/>
    <property type="molecule type" value="Genomic_DNA"/>
</dbReference>
<dbReference type="CDD" id="cd20746">
    <property type="entry name" value="FIX_Ntox15_NUC_DUF4112_RhsA-like"/>
    <property type="match status" value="1"/>
</dbReference>
<feature type="domain" description="NAD(+)--protein-arginine ADP-ribosyltransferase Tre1-like N-terminal" evidence="3">
    <location>
        <begin position="128"/>
        <end position="182"/>
    </location>
</feature>
<accession>N9NPX9</accession>
<evidence type="ECO:0000313" key="4">
    <source>
        <dbReference type="EMBL" id="ENX23274.1"/>
    </source>
</evidence>
<organism evidence="4 5">
    <name type="scientific">Acinetobacter vivianii</name>
    <dbReference type="NCBI Taxonomy" id="1776742"/>
    <lineage>
        <taxon>Bacteria</taxon>
        <taxon>Pseudomonadati</taxon>
        <taxon>Pseudomonadota</taxon>
        <taxon>Gammaproteobacteria</taxon>
        <taxon>Moraxellales</taxon>
        <taxon>Moraxellaceae</taxon>
        <taxon>Acinetobacter</taxon>
    </lineage>
</organism>
<gene>
    <name evidence="4" type="ORF">F892_02521</name>
</gene>
<feature type="domain" description="Novel toxin 15" evidence="2">
    <location>
        <begin position="412"/>
        <end position="555"/>
    </location>
</feature>
<dbReference type="RefSeq" id="WP_005258721.1">
    <property type="nucleotide sequence ID" value="NZ_BMDR01000004.1"/>
</dbReference>
<dbReference type="InterPro" id="IPR049195">
    <property type="entry name" value="Tre1-like_N"/>
</dbReference>
<dbReference type="HOGENOM" id="CLU_526431_0_0_6"/>
<feature type="transmembrane region" description="Helical" evidence="1">
    <location>
        <begin position="81"/>
        <end position="105"/>
    </location>
</feature>
<dbReference type="Proteomes" id="UP000013173">
    <property type="component" value="Unassembled WGS sequence"/>
</dbReference>
<keyword evidence="1" id="KW-0812">Transmembrane</keyword>
<dbReference type="InterPro" id="IPR049802">
    <property type="entry name" value="RhsC-like_FIX"/>
</dbReference>